<keyword evidence="1" id="KW-0285">Flavoprotein</keyword>
<dbReference type="SUPFAM" id="SSF51905">
    <property type="entry name" value="FAD/NAD(P)-binding domain"/>
    <property type="match status" value="1"/>
</dbReference>
<feature type="domain" description="FAD/NAD(P)-binding" evidence="4">
    <location>
        <begin position="5"/>
        <end position="284"/>
    </location>
</feature>
<comment type="catalytic activity">
    <reaction evidence="3">
        <text>[thioredoxin]-dithiol + NADP(+) = [thioredoxin]-disulfide + NADPH + H(+)</text>
        <dbReference type="Rhea" id="RHEA:20345"/>
        <dbReference type="Rhea" id="RHEA-COMP:10698"/>
        <dbReference type="Rhea" id="RHEA-COMP:10700"/>
        <dbReference type="ChEBI" id="CHEBI:15378"/>
        <dbReference type="ChEBI" id="CHEBI:29950"/>
        <dbReference type="ChEBI" id="CHEBI:50058"/>
        <dbReference type="ChEBI" id="CHEBI:57783"/>
        <dbReference type="ChEBI" id="CHEBI:58349"/>
        <dbReference type="EC" id="1.8.1.9"/>
    </reaction>
</comment>
<evidence type="ECO:0000313" key="5">
    <source>
        <dbReference type="EMBL" id="GAA1525792.1"/>
    </source>
</evidence>
<dbReference type="InterPro" id="IPR036188">
    <property type="entry name" value="FAD/NAD-bd_sf"/>
</dbReference>
<dbReference type="Proteomes" id="UP001501470">
    <property type="component" value="Unassembled WGS sequence"/>
</dbReference>
<accession>A0ABN2AST9</accession>
<evidence type="ECO:0000256" key="2">
    <source>
        <dbReference type="ARBA" id="ARBA00023002"/>
    </source>
</evidence>
<proteinExistence type="predicted"/>
<dbReference type="Pfam" id="PF07992">
    <property type="entry name" value="Pyr_redox_2"/>
    <property type="match status" value="1"/>
</dbReference>
<evidence type="ECO:0000313" key="6">
    <source>
        <dbReference type="Proteomes" id="UP001501470"/>
    </source>
</evidence>
<evidence type="ECO:0000259" key="4">
    <source>
        <dbReference type="Pfam" id="PF07992"/>
    </source>
</evidence>
<dbReference type="PRINTS" id="PR00368">
    <property type="entry name" value="FADPNR"/>
</dbReference>
<protein>
    <submittedName>
        <fullName evidence="5">NAD(P)/FAD-dependent oxidoreductase</fullName>
    </submittedName>
</protein>
<evidence type="ECO:0000256" key="1">
    <source>
        <dbReference type="ARBA" id="ARBA00022630"/>
    </source>
</evidence>
<organism evidence="5 6">
    <name type="scientific">Dactylosporangium maewongense</name>
    <dbReference type="NCBI Taxonomy" id="634393"/>
    <lineage>
        <taxon>Bacteria</taxon>
        <taxon>Bacillati</taxon>
        <taxon>Actinomycetota</taxon>
        <taxon>Actinomycetes</taxon>
        <taxon>Micromonosporales</taxon>
        <taxon>Micromonosporaceae</taxon>
        <taxon>Dactylosporangium</taxon>
    </lineage>
</organism>
<keyword evidence="6" id="KW-1185">Reference proteome</keyword>
<dbReference type="PANTHER" id="PTHR48105">
    <property type="entry name" value="THIOREDOXIN REDUCTASE 1-RELATED-RELATED"/>
    <property type="match status" value="1"/>
</dbReference>
<dbReference type="EMBL" id="BAAAQD010000009">
    <property type="protein sequence ID" value="GAA1525792.1"/>
    <property type="molecule type" value="Genomic_DNA"/>
</dbReference>
<gene>
    <name evidence="5" type="ORF">GCM10009827_048150</name>
</gene>
<sequence>MDNDYDVVIIGGGAAGLSAALTLSRARRRVLVIDAGEPRNAPAGHVHNYLGRESTPPAELLSIGRAEVHQYGGEIRDGVVTAVTGASPKFAVETADGRTVSARRILATTGLVDELPDIPGLAEHWGSRVLHCPYCHGWEVRDQPVAVLATTGMAAHQALLWRQWTPQVTLLRHTAPAPTPDEVARLDRRGIRIVEGEVVSYGADGAHLADGTIVPVEALVAMGRVTARAAFLEPLGLAPAAFEAHGVPLGTHLPSGPAGTTSVPGVYLAGNVTEPMATVIASAAAGVSTAGLINMDLVLEDAA</sequence>
<evidence type="ECO:0000256" key="3">
    <source>
        <dbReference type="ARBA" id="ARBA00048132"/>
    </source>
</evidence>
<dbReference type="InterPro" id="IPR023753">
    <property type="entry name" value="FAD/NAD-binding_dom"/>
</dbReference>
<reference evidence="5 6" key="1">
    <citation type="journal article" date="2019" name="Int. J. Syst. Evol. Microbiol.">
        <title>The Global Catalogue of Microorganisms (GCM) 10K type strain sequencing project: providing services to taxonomists for standard genome sequencing and annotation.</title>
        <authorList>
            <consortium name="The Broad Institute Genomics Platform"/>
            <consortium name="The Broad Institute Genome Sequencing Center for Infectious Disease"/>
            <person name="Wu L."/>
            <person name="Ma J."/>
        </authorList>
    </citation>
    <scope>NUCLEOTIDE SEQUENCE [LARGE SCALE GENOMIC DNA]</scope>
    <source>
        <strain evidence="5 6">JCM 15933</strain>
    </source>
</reference>
<dbReference type="RefSeq" id="WP_344504310.1">
    <property type="nucleotide sequence ID" value="NZ_BAAAQD010000009.1"/>
</dbReference>
<keyword evidence="2" id="KW-0560">Oxidoreductase</keyword>
<dbReference type="PRINTS" id="PR00469">
    <property type="entry name" value="PNDRDTASEII"/>
</dbReference>
<name>A0ABN2AST9_9ACTN</name>
<dbReference type="InterPro" id="IPR050097">
    <property type="entry name" value="Ferredoxin-NADP_redctase_2"/>
</dbReference>
<dbReference type="Gene3D" id="3.50.50.60">
    <property type="entry name" value="FAD/NAD(P)-binding domain"/>
    <property type="match status" value="2"/>
</dbReference>
<comment type="caution">
    <text evidence="5">The sequence shown here is derived from an EMBL/GenBank/DDBJ whole genome shotgun (WGS) entry which is preliminary data.</text>
</comment>